<protein>
    <submittedName>
        <fullName evidence="1">Uncharacterized protein</fullName>
    </submittedName>
</protein>
<organism evidence="1 2">
    <name type="scientific">Dibothriocephalus latus</name>
    <name type="common">Fish tapeworm</name>
    <name type="synonym">Diphyllobothrium latum</name>
    <dbReference type="NCBI Taxonomy" id="60516"/>
    <lineage>
        <taxon>Eukaryota</taxon>
        <taxon>Metazoa</taxon>
        <taxon>Spiralia</taxon>
        <taxon>Lophotrochozoa</taxon>
        <taxon>Platyhelminthes</taxon>
        <taxon>Cestoda</taxon>
        <taxon>Eucestoda</taxon>
        <taxon>Diphyllobothriidea</taxon>
        <taxon>Diphyllobothriidae</taxon>
        <taxon>Dibothriocephalus</taxon>
    </lineage>
</organism>
<keyword evidence="2" id="KW-1185">Reference proteome</keyword>
<reference evidence="1 2" key="1">
    <citation type="submission" date="2018-11" db="EMBL/GenBank/DDBJ databases">
        <authorList>
            <consortium name="Pathogen Informatics"/>
        </authorList>
    </citation>
    <scope>NUCLEOTIDE SEQUENCE [LARGE SCALE GENOMIC DNA]</scope>
</reference>
<evidence type="ECO:0000313" key="2">
    <source>
        <dbReference type="Proteomes" id="UP000281553"/>
    </source>
</evidence>
<gene>
    <name evidence="1" type="ORF">DILT_LOCUS18437</name>
</gene>
<proteinExistence type="predicted"/>
<dbReference type="Proteomes" id="UP000281553">
    <property type="component" value="Unassembled WGS sequence"/>
</dbReference>
<dbReference type="EMBL" id="UYRU01100366">
    <property type="protein sequence ID" value="VDN41077.1"/>
    <property type="molecule type" value="Genomic_DNA"/>
</dbReference>
<name>A0A3P7P737_DIBLA</name>
<sequence>MQILQSNVLDLTNACLTWVADEVEKALPYLTSVNDDLLRCIESFLQRVRRNEQAADFVFVEKAIVASPESVRNKQIRSMLQRTVLNYIEGTGEAGINLAYLTSVNGDQLRCIENCLQTVRQNKVLVAYLHSERMNRFGPKPHFAVGSACGWTLIGV</sequence>
<accession>A0A3P7P737</accession>
<dbReference type="AlphaFoldDB" id="A0A3P7P737"/>
<evidence type="ECO:0000313" key="1">
    <source>
        <dbReference type="EMBL" id="VDN41077.1"/>
    </source>
</evidence>